<keyword evidence="1" id="KW-0472">Membrane</keyword>
<protein>
    <submittedName>
        <fullName evidence="2">Uncharacterized protein</fullName>
    </submittedName>
</protein>
<gene>
    <name evidence="2" type="ORF">F383_31599</name>
</gene>
<evidence type="ECO:0000313" key="3">
    <source>
        <dbReference type="Proteomes" id="UP000032142"/>
    </source>
</evidence>
<sequence>MQPKHYTTLSQITWLYLIPHVPKSLIQVTITIIFITSL</sequence>
<dbReference type="EMBL" id="KN429548">
    <property type="protein sequence ID" value="KHG24661.1"/>
    <property type="molecule type" value="Genomic_DNA"/>
</dbReference>
<proteinExistence type="predicted"/>
<organism evidence="2 3">
    <name type="scientific">Gossypium arboreum</name>
    <name type="common">Tree cotton</name>
    <name type="synonym">Gossypium nanking</name>
    <dbReference type="NCBI Taxonomy" id="29729"/>
    <lineage>
        <taxon>Eukaryota</taxon>
        <taxon>Viridiplantae</taxon>
        <taxon>Streptophyta</taxon>
        <taxon>Embryophyta</taxon>
        <taxon>Tracheophyta</taxon>
        <taxon>Spermatophyta</taxon>
        <taxon>Magnoliopsida</taxon>
        <taxon>eudicotyledons</taxon>
        <taxon>Gunneridae</taxon>
        <taxon>Pentapetalae</taxon>
        <taxon>rosids</taxon>
        <taxon>malvids</taxon>
        <taxon>Malvales</taxon>
        <taxon>Malvaceae</taxon>
        <taxon>Malvoideae</taxon>
        <taxon>Gossypium</taxon>
    </lineage>
</organism>
<keyword evidence="3" id="KW-1185">Reference proteome</keyword>
<keyword evidence="1" id="KW-0812">Transmembrane</keyword>
<evidence type="ECO:0000313" key="2">
    <source>
        <dbReference type="EMBL" id="KHG24661.1"/>
    </source>
</evidence>
<name>A0A0B0PMM3_GOSAR</name>
<dbReference type="AlphaFoldDB" id="A0A0B0PMM3"/>
<feature type="transmembrane region" description="Helical" evidence="1">
    <location>
        <begin position="12"/>
        <end position="35"/>
    </location>
</feature>
<keyword evidence="1" id="KW-1133">Transmembrane helix</keyword>
<evidence type="ECO:0000256" key="1">
    <source>
        <dbReference type="SAM" id="Phobius"/>
    </source>
</evidence>
<dbReference type="Proteomes" id="UP000032142">
    <property type="component" value="Unassembled WGS sequence"/>
</dbReference>
<reference evidence="3" key="1">
    <citation type="submission" date="2014-09" db="EMBL/GenBank/DDBJ databases">
        <authorList>
            <person name="Mudge J."/>
            <person name="Ramaraj T."/>
            <person name="Lindquist I.E."/>
            <person name="Bharti A.K."/>
            <person name="Sundararajan A."/>
            <person name="Cameron C.T."/>
            <person name="Woodward J.E."/>
            <person name="May G.D."/>
            <person name="Brubaker C."/>
            <person name="Broadhvest J."/>
            <person name="Wilkins T.A."/>
        </authorList>
    </citation>
    <scope>NUCLEOTIDE SEQUENCE</scope>
    <source>
        <strain evidence="3">cv. AKA8401</strain>
    </source>
</reference>
<accession>A0A0B0PMM3</accession>